<dbReference type="Pfam" id="PF02602">
    <property type="entry name" value="HEM4"/>
    <property type="match status" value="1"/>
</dbReference>
<evidence type="ECO:0000313" key="3">
    <source>
        <dbReference type="Proteomes" id="UP000193207"/>
    </source>
</evidence>
<dbReference type="GO" id="GO:0004852">
    <property type="term" value="F:uroporphyrinogen-III synthase activity"/>
    <property type="evidence" value="ECO:0007669"/>
    <property type="project" value="InterPro"/>
</dbReference>
<name>A0A1X6Z206_9RHOB</name>
<dbReference type="RefSeq" id="WP_085817581.1">
    <property type="nucleotide sequence ID" value="NZ_FWFU01000002.1"/>
</dbReference>
<dbReference type="InterPro" id="IPR003754">
    <property type="entry name" value="4pyrrol_synth_uPrphyn_synth"/>
</dbReference>
<dbReference type="EMBL" id="FWFU01000002">
    <property type="protein sequence ID" value="SLN38141.1"/>
    <property type="molecule type" value="Genomic_DNA"/>
</dbReference>
<organism evidence="2 3">
    <name type="scientific">Roseovarius halotolerans</name>
    <dbReference type="NCBI Taxonomy" id="505353"/>
    <lineage>
        <taxon>Bacteria</taxon>
        <taxon>Pseudomonadati</taxon>
        <taxon>Pseudomonadota</taxon>
        <taxon>Alphaproteobacteria</taxon>
        <taxon>Rhodobacterales</taxon>
        <taxon>Roseobacteraceae</taxon>
        <taxon>Roseovarius</taxon>
    </lineage>
</organism>
<gene>
    <name evidence="2" type="ORF">ROH8110_02001</name>
</gene>
<dbReference type="CDD" id="cd06578">
    <property type="entry name" value="HemD"/>
    <property type="match status" value="1"/>
</dbReference>
<evidence type="ECO:0000313" key="2">
    <source>
        <dbReference type="EMBL" id="SLN38141.1"/>
    </source>
</evidence>
<dbReference type="Proteomes" id="UP000193207">
    <property type="component" value="Unassembled WGS sequence"/>
</dbReference>
<dbReference type="OrthoDB" id="7204250at2"/>
<protein>
    <submittedName>
        <fullName evidence="2">Uroporphyrinogen-III synthase</fullName>
    </submittedName>
</protein>
<accession>A0A1X6Z206</accession>
<dbReference type="AlphaFoldDB" id="A0A1X6Z206"/>
<evidence type="ECO:0000259" key="1">
    <source>
        <dbReference type="Pfam" id="PF02602"/>
    </source>
</evidence>
<dbReference type="SUPFAM" id="SSF69618">
    <property type="entry name" value="HemD-like"/>
    <property type="match status" value="1"/>
</dbReference>
<dbReference type="Gene3D" id="3.40.50.10090">
    <property type="match status" value="2"/>
</dbReference>
<proteinExistence type="predicted"/>
<reference evidence="2 3" key="1">
    <citation type="submission" date="2017-03" db="EMBL/GenBank/DDBJ databases">
        <authorList>
            <person name="Afonso C.L."/>
            <person name="Miller P.J."/>
            <person name="Scott M.A."/>
            <person name="Spackman E."/>
            <person name="Goraichik I."/>
            <person name="Dimitrov K.M."/>
            <person name="Suarez D.L."/>
            <person name="Swayne D.E."/>
        </authorList>
    </citation>
    <scope>NUCLEOTIDE SEQUENCE [LARGE SCALE GENOMIC DNA]</scope>
    <source>
        <strain evidence="2 3">CECT 8110</strain>
    </source>
</reference>
<sequence length="243" mass="25327">MSPTILITRPGHGGADFADRLRAELGADLSIVLSPVMRIEQCGALPDLTRYRTLIFTSRHGVEAYVAKRGRCDLPAFGVGGATAAAARAAGIDVTACGGDAPDLIARMLATKVGQPCLHLRGTHAARNISGALSSAGLETDEAVIYRQAPAALTDEALAVLDGNAPVVVPLFSPRSARLFFDQARGDAPLLVAAISDNAAQEVPDCRVAAIEIAHDPCAEAMLEATKRLLDAAKRLEGRNAAK</sequence>
<feature type="domain" description="Tetrapyrrole biosynthesis uroporphyrinogen III synthase" evidence="1">
    <location>
        <begin position="30"/>
        <end position="224"/>
    </location>
</feature>
<dbReference type="GO" id="GO:0033014">
    <property type="term" value="P:tetrapyrrole biosynthetic process"/>
    <property type="evidence" value="ECO:0007669"/>
    <property type="project" value="InterPro"/>
</dbReference>
<dbReference type="InterPro" id="IPR036108">
    <property type="entry name" value="4pyrrol_syn_uPrphyn_synt_sf"/>
</dbReference>
<keyword evidence="3" id="KW-1185">Reference proteome</keyword>